<dbReference type="EMBL" id="MT144616">
    <property type="protein sequence ID" value="QJH95305.1"/>
    <property type="molecule type" value="Genomic_DNA"/>
</dbReference>
<accession>A0A6H1ZEP0</accession>
<sequence>MENNLALIVKESGLESTKAKYILENFQNYFEIAAEWEAKAKTIRVTDASQTADMEMARVGRLFLREKRIAIEKARKELKEQALREGKAIDGIANVLKALIVPVEEYLDQQEHFVEIQQQKEREKLLLEAQQKEEEERIAKEKAYAEELEKKRIENEKLKKEAEAKEKALAKERATVEAEKKALEEKNRKEREAIEKKAKIEREKALAVEREKQEKKLAEERAKAEKERKAREAQAAAERKKAELKLAQERKARLKVEKILKEGIDCPYCGKKISFDKES</sequence>
<evidence type="ECO:0000256" key="1">
    <source>
        <dbReference type="SAM" id="MobiDB-lite"/>
    </source>
</evidence>
<feature type="region of interest" description="Disordered" evidence="1">
    <location>
        <begin position="219"/>
        <end position="242"/>
    </location>
</feature>
<protein>
    <submittedName>
        <fullName evidence="2">Uncharacterized protein</fullName>
    </submittedName>
</protein>
<name>A0A6H1ZEP0_9ZZZZ</name>
<gene>
    <name evidence="2" type="ORF">TM448A00287_0051</name>
    <name evidence="3" type="ORF">TM448B00362_0051</name>
</gene>
<dbReference type="AlphaFoldDB" id="A0A6H1ZEP0"/>
<evidence type="ECO:0000313" key="3">
    <source>
        <dbReference type="EMBL" id="QJH95305.1"/>
    </source>
</evidence>
<evidence type="ECO:0000313" key="2">
    <source>
        <dbReference type="EMBL" id="QJA45929.1"/>
    </source>
</evidence>
<reference evidence="2" key="1">
    <citation type="submission" date="2020-03" db="EMBL/GenBank/DDBJ databases">
        <title>The deep terrestrial virosphere.</title>
        <authorList>
            <person name="Holmfeldt K."/>
            <person name="Nilsson E."/>
            <person name="Simone D."/>
            <person name="Lopez-Fernandez M."/>
            <person name="Wu X."/>
            <person name="de Brujin I."/>
            <person name="Lundin D."/>
            <person name="Andersson A."/>
            <person name="Bertilsson S."/>
            <person name="Dopson M."/>
        </authorList>
    </citation>
    <scope>NUCLEOTIDE SEQUENCE</scope>
    <source>
        <strain evidence="2">TM448A00287</strain>
        <strain evidence="3">TM448B00362</strain>
    </source>
</reference>
<dbReference type="EMBL" id="MT143999">
    <property type="protein sequence ID" value="QJA45929.1"/>
    <property type="molecule type" value="Genomic_DNA"/>
</dbReference>
<proteinExistence type="predicted"/>
<organism evidence="2">
    <name type="scientific">viral metagenome</name>
    <dbReference type="NCBI Taxonomy" id="1070528"/>
    <lineage>
        <taxon>unclassified sequences</taxon>
        <taxon>metagenomes</taxon>
        <taxon>organismal metagenomes</taxon>
    </lineage>
</organism>